<evidence type="ECO:0000259" key="2">
    <source>
        <dbReference type="Pfam" id="PF04608"/>
    </source>
</evidence>
<keyword evidence="1" id="KW-0812">Transmembrane</keyword>
<keyword evidence="4" id="KW-1185">Reference proteome</keyword>
<dbReference type="GO" id="GO:0008962">
    <property type="term" value="F:phosphatidylglycerophosphatase activity"/>
    <property type="evidence" value="ECO:0007669"/>
    <property type="project" value="InterPro"/>
</dbReference>
<keyword evidence="1" id="KW-0472">Membrane</keyword>
<dbReference type="UniPathway" id="UPA00084">
    <property type="reaction ID" value="UER00504"/>
</dbReference>
<evidence type="ECO:0000313" key="3">
    <source>
        <dbReference type="EMBL" id="QOR61453.1"/>
    </source>
</evidence>
<gene>
    <name evidence="3" type="ORF">IMZ28_08395</name>
</gene>
<feature type="transmembrane region" description="Helical" evidence="1">
    <location>
        <begin position="38"/>
        <end position="59"/>
    </location>
</feature>
<evidence type="ECO:0000313" key="4">
    <source>
        <dbReference type="Proteomes" id="UP000595074"/>
    </source>
</evidence>
<dbReference type="InterPro" id="IPR026037">
    <property type="entry name" value="PgpA"/>
</dbReference>
<dbReference type="PIRSF" id="PIRSF006162">
    <property type="entry name" value="PgpA"/>
    <property type="match status" value="1"/>
</dbReference>
<feature type="domain" description="YutG/PgpA" evidence="2">
    <location>
        <begin position="7"/>
        <end position="155"/>
    </location>
</feature>
<proteinExistence type="predicted"/>
<dbReference type="CDD" id="cd06971">
    <property type="entry name" value="PgpA"/>
    <property type="match status" value="1"/>
</dbReference>
<feature type="transmembrane region" description="Helical" evidence="1">
    <location>
        <begin position="136"/>
        <end position="159"/>
    </location>
</feature>
<dbReference type="Pfam" id="PF04608">
    <property type="entry name" value="PgpA"/>
    <property type="match status" value="1"/>
</dbReference>
<protein>
    <submittedName>
        <fullName evidence="3">Phosphatidylglycerophosphatase A</fullName>
    </submittedName>
</protein>
<reference evidence="3 4" key="1">
    <citation type="submission" date="2020-10" db="EMBL/GenBank/DDBJ databases">
        <title>The genome of sulfurovum sp.</title>
        <authorList>
            <person name="Xie S."/>
            <person name="Shao Z."/>
            <person name="Jiang L."/>
        </authorList>
    </citation>
    <scope>NUCLEOTIDE SEQUENCE [LARGE SCALE GENOMIC DNA]</scope>
    <source>
        <strain evidence="3 4">ST-419</strain>
    </source>
</reference>
<evidence type="ECO:0000256" key="1">
    <source>
        <dbReference type="SAM" id="Phobius"/>
    </source>
</evidence>
<dbReference type="PANTHER" id="PTHR36305:SF1">
    <property type="entry name" value="PHOSPHATIDYLGLYCEROPHOSPHATASE A"/>
    <property type="match status" value="1"/>
</dbReference>
<dbReference type="KEGG" id="sinu:IMZ28_08395"/>
<dbReference type="PANTHER" id="PTHR36305">
    <property type="entry name" value="PHOSPHATIDYLGLYCEROPHOSPHATASE A"/>
    <property type="match status" value="1"/>
</dbReference>
<dbReference type="SUPFAM" id="SSF101307">
    <property type="entry name" value="YutG-like"/>
    <property type="match status" value="1"/>
</dbReference>
<dbReference type="GO" id="GO:0006655">
    <property type="term" value="P:phosphatidylglycerol biosynthetic process"/>
    <property type="evidence" value="ECO:0007669"/>
    <property type="project" value="UniProtKB-UniPathway"/>
</dbReference>
<keyword evidence="1" id="KW-1133">Transmembrane helix</keyword>
<dbReference type="Proteomes" id="UP000595074">
    <property type="component" value="Chromosome"/>
</dbReference>
<dbReference type="EMBL" id="CP063164">
    <property type="protein sequence ID" value="QOR61453.1"/>
    <property type="molecule type" value="Genomic_DNA"/>
</dbReference>
<accession>A0A7M1S1Y5</accession>
<organism evidence="3 4">
    <name type="scientific">Sulfurovum indicum</name>
    <dbReference type="NCBI Taxonomy" id="2779528"/>
    <lineage>
        <taxon>Bacteria</taxon>
        <taxon>Pseudomonadati</taxon>
        <taxon>Campylobacterota</taxon>
        <taxon>Epsilonproteobacteria</taxon>
        <taxon>Campylobacterales</taxon>
        <taxon>Sulfurovaceae</taxon>
        <taxon>Sulfurovum</taxon>
    </lineage>
</organism>
<dbReference type="InterPro" id="IPR036681">
    <property type="entry name" value="PgpA-like_sf"/>
</dbReference>
<feature type="transmembrane region" description="Helical" evidence="1">
    <location>
        <begin position="96"/>
        <end position="116"/>
    </location>
</feature>
<name>A0A7M1S1Y5_9BACT</name>
<sequence>MNMQKLFLTFFGTGLSPRIPAQIASLLAIAVGILILRIFGMETLFMLTFVTIIISIFEVNKYVAAYPKNNYEEITVDDASGMWLSMMISLSSVTTLHIPYAEWIGTILAFASFTLFQQWKPSTIGWTARELGGGLGIVLSSVLSGIAGGLLSVVVLMGLDRL</sequence>
<dbReference type="InterPro" id="IPR007686">
    <property type="entry name" value="YutG/PgpA"/>
</dbReference>
<dbReference type="AlphaFoldDB" id="A0A7M1S1Y5"/>